<sequence>MLSDDLNPRLLLARPRPLDDELFSSWVIRLAAANVLKLKTFSRKKLELPSDFWRHDVDRFASAEVTSRLSKVTGITNERAFLTTLAAYEGVLYEKHTAIGPQRWLLAVGKGSSWILHGQQFCPLCLATDPIPYFRRRWRLSLSFACLKHNVLLMDDCPQCNATISFHEGDFHQLTLPDKRPMTSCHRCGMDWRRQTNNPPPTPAKLLIAQTNIYRILDENYPLLGRYQPSFPHLFFDGLHLILRALSSNGHTRSLRDYLSRESGTEPHPTPFRTPLIRFDELRVKERAPLLEMAQRLLEDWPNRFLASCRSAGLSSTYLLEYRKTCPAPYWYASVIEWNLNQTPYRPCEAEREAVRQYLRRRWLPDGANSVNRWLGTHFTSKSRTD</sequence>
<protein>
    <recommendedName>
        <fullName evidence="1">TniQ domain-containing protein</fullName>
    </recommendedName>
</protein>
<dbReference type="AlphaFoldDB" id="A0A1R1I905"/>
<keyword evidence="3" id="KW-1185">Reference proteome</keyword>
<feature type="domain" description="TniQ" evidence="1">
    <location>
        <begin position="14"/>
        <end position="153"/>
    </location>
</feature>
<dbReference type="Proteomes" id="UP000187526">
    <property type="component" value="Unassembled WGS sequence"/>
</dbReference>
<dbReference type="Pfam" id="PF06527">
    <property type="entry name" value="TniQ"/>
    <property type="match status" value="1"/>
</dbReference>
<reference evidence="2 3" key="1">
    <citation type="submission" date="2016-10" db="EMBL/GenBank/DDBJ databases">
        <title>Alkaliphiles isolated from bioreactors.</title>
        <authorList>
            <person name="Salah Z."/>
            <person name="Rout S.P."/>
            <person name="Humphreys P.N."/>
        </authorList>
    </citation>
    <scope>NUCLEOTIDE SEQUENCE [LARGE SCALE GENOMIC DNA]</scope>
    <source>
        <strain evidence="2 3">ZS02</strain>
    </source>
</reference>
<evidence type="ECO:0000259" key="1">
    <source>
        <dbReference type="Pfam" id="PF06527"/>
    </source>
</evidence>
<proteinExistence type="predicted"/>
<gene>
    <name evidence="2" type="ORF">BJN45_08670</name>
</gene>
<comment type="caution">
    <text evidence="2">The sequence shown here is derived from an EMBL/GenBank/DDBJ whole genome shotgun (WGS) entry which is preliminary data.</text>
</comment>
<evidence type="ECO:0000313" key="3">
    <source>
        <dbReference type="Proteomes" id="UP000187526"/>
    </source>
</evidence>
<name>A0A1R1I905_9RHOO</name>
<dbReference type="STRING" id="418702.BJN45_08670"/>
<evidence type="ECO:0000313" key="2">
    <source>
        <dbReference type="EMBL" id="OMG55202.1"/>
    </source>
</evidence>
<accession>A0A1R1I905</accession>
<organism evidence="2 3">
    <name type="scientific">Azonexus hydrophilus</name>
    <dbReference type="NCBI Taxonomy" id="418702"/>
    <lineage>
        <taxon>Bacteria</taxon>
        <taxon>Pseudomonadati</taxon>
        <taxon>Pseudomonadota</taxon>
        <taxon>Betaproteobacteria</taxon>
        <taxon>Rhodocyclales</taxon>
        <taxon>Azonexaceae</taxon>
        <taxon>Azonexus</taxon>
    </lineage>
</organism>
<dbReference type="OrthoDB" id="9056773at2"/>
<dbReference type="InterPro" id="IPR009492">
    <property type="entry name" value="TniQ"/>
</dbReference>
<dbReference type="RefSeq" id="WP_076094041.1">
    <property type="nucleotide sequence ID" value="NZ_MTHD01000002.1"/>
</dbReference>
<dbReference type="EMBL" id="MTHD01000002">
    <property type="protein sequence ID" value="OMG55202.1"/>
    <property type="molecule type" value="Genomic_DNA"/>
</dbReference>